<feature type="compositionally biased region" description="Polar residues" evidence="2">
    <location>
        <begin position="170"/>
        <end position="187"/>
    </location>
</feature>
<dbReference type="Proteomes" id="UP000179807">
    <property type="component" value="Unassembled WGS sequence"/>
</dbReference>
<feature type="region of interest" description="Disordered" evidence="2">
    <location>
        <begin position="143"/>
        <end position="231"/>
    </location>
</feature>
<dbReference type="RefSeq" id="XP_068362414.1">
    <property type="nucleotide sequence ID" value="XM_068502218.1"/>
</dbReference>
<comment type="caution">
    <text evidence="3">The sequence shown here is derived from an EMBL/GenBank/DDBJ whole genome shotgun (WGS) entry which is preliminary data.</text>
</comment>
<feature type="compositionally biased region" description="Low complexity" evidence="2">
    <location>
        <begin position="9"/>
        <end position="25"/>
    </location>
</feature>
<evidence type="ECO:0000313" key="3">
    <source>
        <dbReference type="EMBL" id="OHT09278.1"/>
    </source>
</evidence>
<sequence>MSKVPGMIATNDHNNAAAGDGSNNNMLSINDPIFEEISRQGKPRRTSQQKKTPRVIGTNVEKKKTEKKEKVNRFAKRSNSPNSQKPSSTPVTSNAMSLSDFSQKMAEAEKPLFDFSSAAPNSNEDESVFDFANANSKDEAIFSFGDANDDDKSTQIKQTSSETPFFLAGDSTQSKTTNHQQNGEPETSSLFNFGSSNSSVVNHSNNVVNNSNTVVNHSNNNADNSKSEESLSDKYLSDSGIAEAPIALVSQFTFLQSEVASAARKVSQAREGLKSAKPSEIPAAKAACDNMRDHLISLLDQAIEMTKEAPILFKERETTTKNELPLLRKQKDDNLKTLSELEVVQGRDREALNSAKKNSEASISSLNRTYEIQFKAFSLKKQQFEASMNKEMNPVTERLAEIEQQKSKHESEIAELLRQIEIQKAHIARLDSEYEEKIAEYERIEMKYNNEMTKLSDEERALQEQRAQTDAKIKQIEAPYQSLIDTIEKRDNQMKSIIKRSQKLDSMIADSQRDTTQCSSAALIVNKLCASHTEVVKNRINTKAKIDELTSKLQQLAQVTQPKDEEIQMLKSKASRAADFIAANSDRVAQLETEKKAAIAQKNFMAAKQITQQMKDIQDQLSTAQNVLAESESKVAQYESENSQQNSLIKQIREELDDSRYEYLENDFNYYESTIAVLDGLFELSPFGEKMLKPLQSLMLTGLTGIERPPKLDVNVVKMKIAELNKKLDEVVQLEDYEAADSIQEQINKLTAKLAHA</sequence>
<name>A0A1J4KHZ7_9EUKA</name>
<feature type="coiled-coil region" evidence="1">
    <location>
        <begin position="539"/>
        <end position="655"/>
    </location>
</feature>
<feature type="compositionally biased region" description="Low complexity" evidence="2">
    <location>
        <begin position="188"/>
        <end position="224"/>
    </location>
</feature>
<evidence type="ECO:0008006" key="5">
    <source>
        <dbReference type="Google" id="ProtNLM"/>
    </source>
</evidence>
<dbReference type="AlphaFoldDB" id="A0A1J4KHZ7"/>
<feature type="compositionally biased region" description="Basic residues" evidence="2">
    <location>
        <begin position="41"/>
        <end position="53"/>
    </location>
</feature>
<protein>
    <recommendedName>
        <fullName evidence="5">UVR domain-containing protein</fullName>
    </recommendedName>
</protein>
<evidence type="ECO:0000256" key="1">
    <source>
        <dbReference type="SAM" id="Coils"/>
    </source>
</evidence>
<dbReference type="OrthoDB" id="10610211at2759"/>
<evidence type="ECO:0000256" key="2">
    <source>
        <dbReference type="SAM" id="MobiDB-lite"/>
    </source>
</evidence>
<organism evidence="3 4">
    <name type="scientific">Tritrichomonas foetus</name>
    <dbReference type="NCBI Taxonomy" id="1144522"/>
    <lineage>
        <taxon>Eukaryota</taxon>
        <taxon>Metamonada</taxon>
        <taxon>Parabasalia</taxon>
        <taxon>Tritrichomonadida</taxon>
        <taxon>Tritrichomonadidae</taxon>
        <taxon>Tritrichomonas</taxon>
    </lineage>
</organism>
<feature type="coiled-coil region" evidence="1">
    <location>
        <begin position="399"/>
        <end position="472"/>
    </location>
</feature>
<proteinExistence type="predicted"/>
<gene>
    <name evidence="3" type="ORF">TRFO_21840</name>
</gene>
<keyword evidence="4" id="KW-1185">Reference proteome</keyword>
<dbReference type="VEuPathDB" id="TrichDB:TRFO_21840"/>
<dbReference type="EMBL" id="MLAK01000643">
    <property type="protein sequence ID" value="OHT09278.1"/>
    <property type="molecule type" value="Genomic_DNA"/>
</dbReference>
<feature type="region of interest" description="Disordered" evidence="2">
    <location>
        <begin position="1"/>
        <end position="103"/>
    </location>
</feature>
<evidence type="ECO:0000313" key="4">
    <source>
        <dbReference type="Proteomes" id="UP000179807"/>
    </source>
</evidence>
<feature type="compositionally biased region" description="Basic and acidic residues" evidence="2">
    <location>
        <begin position="60"/>
        <end position="72"/>
    </location>
</feature>
<feature type="compositionally biased region" description="Polar residues" evidence="2">
    <location>
        <begin position="77"/>
        <end position="102"/>
    </location>
</feature>
<dbReference type="GeneID" id="94836922"/>
<reference evidence="3" key="1">
    <citation type="submission" date="2016-10" db="EMBL/GenBank/DDBJ databases">
        <authorList>
            <person name="Benchimol M."/>
            <person name="Almeida L.G."/>
            <person name="Vasconcelos A.T."/>
            <person name="Perreira-Neves A."/>
            <person name="Rosa I.A."/>
            <person name="Tasca T."/>
            <person name="Bogo M.R."/>
            <person name="de Souza W."/>
        </authorList>
    </citation>
    <scope>NUCLEOTIDE SEQUENCE [LARGE SCALE GENOMIC DNA]</scope>
    <source>
        <strain evidence="3">K</strain>
    </source>
</reference>
<keyword evidence="1" id="KW-0175">Coiled coil</keyword>
<accession>A0A1J4KHZ7</accession>